<dbReference type="EMBL" id="GFDL01005500">
    <property type="protein sequence ID" value="JAV29545.1"/>
    <property type="molecule type" value="Transcribed_RNA"/>
</dbReference>
<evidence type="ECO:0000256" key="5">
    <source>
        <dbReference type="ARBA" id="ARBA00023002"/>
    </source>
</evidence>
<organism evidence="8">
    <name type="scientific">Culex tarsalis</name>
    <name type="common">Encephalitis mosquito</name>
    <dbReference type="NCBI Taxonomy" id="7177"/>
    <lineage>
        <taxon>Eukaryota</taxon>
        <taxon>Metazoa</taxon>
        <taxon>Ecdysozoa</taxon>
        <taxon>Arthropoda</taxon>
        <taxon>Hexapoda</taxon>
        <taxon>Insecta</taxon>
        <taxon>Pterygota</taxon>
        <taxon>Neoptera</taxon>
        <taxon>Endopterygota</taxon>
        <taxon>Diptera</taxon>
        <taxon>Nematocera</taxon>
        <taxon>Culicoidea</taxon>
        <taxon>Culicidae</taxon>
        <taxon>Culicinae</taxon>
        <taxon>Culicini</taxon>
        <taxon>Culex</taxon>
        <taxon>Culex</taxon>
    </lineage>
</organism>
<feature type="binding site" evidence="6">
    <location>
        <position position="224"/>
    </location>
    <ligand>
        <name>D-dopa</name>
        <dbReference type="ChEBI" id="CHEBI:149689"/>
    </ligand>
</feature>
<dbReference type="SUPFAM" id="SSF51971">
    <property type="entry name" value="Nucleotide-binding domain"/>
    <property type="match status" value="1"/>
</dbReference>
<dbReference type="AlphaFoldDB" id="A0A1Q3FPN0"/>
<dbReference type="SUPFAM" id="SSF54373">
    <property type="entry name" value="FAD-linked reductases, C-terminal domain"/>
    <property type="match status" value="1"/>
</dbReference>
<evidence type="ECO:0000256" key="4">
    <source>
        <dbReference type="ARBA" id="ARBA00022827"/>
    </source>
</evidence>
<evidence type="ECO:0000256" key="1">
    <source>
        <dbReference type="ARBA" id="ARBA00001974"/>
    </source>
</evidence>
<feature type="binding site" evidence="6">
    <location>
        <position position="311"/>
    </location>
    <ligand>
        <name>D-dopa</name>
        <dbReference type="ChEBI" id="CHEBI:149689"/>
    </ligand>
</feature>
<dbReference type="GO" id="GO:0003884">
    <property type="term" value="F:D-amino-acid oxidase activity"/>
    <property type="evidence" value="ECO:0007669"/>
    <property type="project" value="InterPro"/>
</dbReference>
<evidence type="ECO:0000256" key="6">
    <source>
        <dbReference type="PIRSR" id="PIRSR000189-1"/>
    </source>
</evidence>
<feature type="binding site" evidence="6">
    <location>
        <position position="166"/>
    </location>
    <ligand>
        <name>FAD</name>
        <dbReference type="ChEBI" id="CHEBI:57692"/>
    </ligand>
</feature>
<sequence>MQLCVVGAGVVGLTTGLELQRQFRNATFTILADRFEQDTCSDVAAGLFRPGTSFAGPTEEITRKWISDAYRYWDEIRKTTDAAEAGVAQLSGYIFSSIDPGIVRNHYIEKIVPVYRAATDQELTLCPGEWKYGSFFTTVLAECRLFQPWATKRFLANGGRILTQKVESFQELASTSKYDVVVNCTGMGAKKLCSDYKLVPIRGQVIKVKAPWVKTAFYADYDTYIIPGFQGVTLGGCRNFDSFNTLPCKYDSGAIRERCEKLLPSLKGAPVIREAVGLRPHRDPVRVEVELMDSARGGRSLKVVHNYGHGGYGVTTAPGTAIYATQLVGDVLKSNSKL</sequence>
<comment type="cofactor">
    <cofactor evidence="1 6">
        <name>FAD</name>
        <dbReference type="ChEBI" id="CHEBI:57692"/>
    </cofactor>
</comment>
<keyword evidence="5" id="KW-0560">Oxidoreductase</keyword>
<evidence type="ECO:0000313" key="8">
    <source>
        <dbReference type="EMBL" id="JAV29545.1"/>
    </source>
</evidence>
<feature type="binding site" evidence="6">
    <location>
        <position position="279"/>
    </location>
    <ligand>
        <name>D-dopa</name>
        <dbReference type="ChEBI" id="CHEBI:149689"/>
    </ligand>
</feature>
<feature type="binding site" evidence="6">
    <location>
        <begin position="45"/>
        <end position="47"/>
    </location>
    <ligand>
        <name>FAD</name>
        <dbReference type="ChEBI" id="CHEBI:57692"/>
    </ligand>
</feature>
<reference evidence="8" key="1">
    <citation type="submission" date="2017-01" db="EMBL/GenBank/DDBJ databases">
        <title>A deep insight into the sialotranscriptome of adult male and female Cluex tarsalis mosquitoes.</title>
        <authorList>
            <person name="Ribeiro J.M."/>
            <person name="Moreira F."/>
            <person name="Bernard K.A."/>
            <person name="Calvo E."/>
        </authorList>
    </citation>
    <scope>NUCLEOTIDE SEQUENCE</scope>
    <source>
        <strain evidence="8">Kern County</strain>
        <tissue evidence="8">Salivary glands</tissue>
    </source>
</reference>
<dbReference type="InterPro" id="IPR006181">
    <property type="entry name" value="D-amino_acid_oxidase_CS"/>
</dbReference>
<evidence type="ECO:0000259" key="7">
    <source>
        <dbReference type="Pfam" id="PF01266"/>
    </source>
</evidence>
<dbReference type="Pfam" id="PF01266">
    <property type="entry name" value="DAO"/>
    <property type="match status" value="1"/>
</dbReference>
<keyword evidence="3" id="KW-0285">Flavoprotein</keyword>
<feature type="binding site" evidence="6">
    <location>
        <position position="185"/>
    </location>
    <ligand>
        <name>FAD</name>
        <dbReference type="ChEBI" id="CHEBI:57692"/>
    </ligand>
</feature>
<feature type="binding site" evidence="6">
    <location>
        <begin position="310"/>
        <end position="315"/>
    </location>
    <ligand>
        <name>FAD</name>
        <dbReference type="ChEBI" id="CHEBI:57692"/>
    </ligand>
</feature>
<feature type="binding site" evidence="6">
    <location>
        <begin position="33"/>
        <end position="34"/>
    </location>
    <ligand>
        <name>FAD</name>
        <dbReference type="ChEBI" id="CHEBI:57692"/>
    </ligand>
</feature>
<feature type="domain" description="FAD dependent oxidoreductase" evidence="7">
    <location>
        <begin position="3"/>
        <end position="327"/>
    </location>
</feature>
<dbReference type="PROSITE" id="PS00677">
    <property type="entry name" value="DAO"/>
    <property type="match status" value="1"/>
</dbReference>
<accession>A0A1Q3FPN0</accession>
<proteinExistence type="inferred from homology"/>
<dbReference type="GO" id="GO:0071949">
    <property type="term" value="F:FAD binding"/>
    <property type="evidence" value="ECO:0007669"/>
    <property type="project" value="InterPro"/>
</dbReference>
<keyword evidence="4 6" id="KW-0274">FAD</keyword>
<evidence type="ECO:0000256" key="2">
    <source>
        <dbReference type="ARBA" id="ARBA00006730"/>
    </source>
</evidence>
<dbReference type="PANTHER" id="PTHR11530">
    <property type="entry name" value="D-AMINO ACID OXIDASE"/>
    <property type="match status" value="1"/>
</dbReference>
<protein>
    <submittedName>
        <fullName evidence="8">Putative d-aspartate oxidase</fullName>
    </submittedName>
</protein>
<dbReference type="PANTHER" id="PTHR11530:SF17">
    <property type="entry name" value="RE49860P"/>
    <property type="match status" value="1"/>
</dbReference>
<name>A0A1Q3FPN0_CULTA</name>
<dbReference type="GO" id="GO:0019478">
    <property type="term" value="P:D-amino acid catabolic process"/>
    <property type="evidence" value="ECO:0007669"/>
    <property type="project" value="TreeGrafter"/>
</dbReference>
<comment type="similarity">
    <text evidence="2">Belongs to the DAMOX/DASOX family.</text>
</comment>
<evidence type="ECO:0000256" key="3">
    <source>
        <dbReference type="ARBA" id="ARBA00022630"/>
    </source>
</evidence>
<dbReference type="InterPro" id="IPR006076">
    <property type="entry name" value="FAD-dep_OxRdtase"/>
</dbReference>
<dbReference type="PIRSF" id="PIRSF000189">
    <property type="entry name" value="D-aa_oxidase"/>
    <property type="match status" value="1"/>
</dbReference>
<dbReference type="Gene3D" id="3.30.9.10">
    <property type="entry name" value="D-Amino Acid Oxidase, subunit A, domain 2"/>
    <property type="match status" value="1"/>
</dbReference>
<dbReference type="Gene3D" id="3.40.50.720">
    <property type="entry name" value="NAD(P)-binding Rossmann-like Domain"/>
    <property type="match status" value="1"/>
</dbReference>
<dbReference type="GO" id="GO:0005737">
    <property type="term" value="C:cytoplasm"/>
    <property type="evidence" value="ECO:0007669"/>
    <property type="project" value="TreeGrafter"/>
</dbReference>
<dbReference type="InterPro" id="IPR023209">
    <property type="entry name" value="DAO"/>
</dbReference>